<dbReference type="Gene3D" id="1.20.1740.10">
    <property type="entry name" value="Amino acid/polyamine transporter I"/>
    <property type="match status" value="1"/>
</dbReference>
<keyword evidence="9" id="KW-1185">Reference proteome</keyword>
<evidence type="ECO:0000256" key="4">
    <source>
        <dbReference type="ARBA" id="ARBA00022989"/>
    </source>
</evidence>
<dbReference type="OrthoDB" id="138827at2"/>
<dbReference type="InterPro" id="IPR050367">
    <property type="entry name" value="APC_superfamily"/>
</dbReference>
<dbReference type="AlphaFoldDB" id="A0A1H7RCD3"/>
<evidence type="ECO:0000256" key="5">
    <source>
        <dbReference type="ARBA" id="ARBA00023136"/>
    </source>
</evidence>
<feature type="compositionally biased region" description="Pro residues" evidence="6">
    <location>
        <begin position="1"/>
        <end position="10"/>
    </location>
</feature>
<feature type="transmembrane region" description="Helical" evidence="7">
    <location>
        <begin position="236"/>
        <end position="258"/>
    </location>
</feature>
<feature type="transmembrane region" description="Helical" evidence="7">
    <location>
        <begin position="363"/>
        <end position="386"/>
    </location>
</feature>
<evidence type="ECO:0000256" key="1">
    <source>
        <dbReference type="ARBA" id="ARBA00004651"/>
    </source>
</evidence>
<evidence type="ECO:0000256" key="6">
    <source>
        <dbReference type="SAM" id="MobiDB-lite"/>
    </source>
</evidence>
<keyword evidence="5 7" id="KW-0472">Membrane</keyword>
<keyword evidence="3 7" id="KW-0812">Transmembrane</keyword>
<reference evidence="9" key="1">
    <citation type="submission" date="2016-10" db="EMBL/GenBank/DDBJ databases">
        <authorList>
            <person name="Varghese N."/>
        </authorList>
    </citation>
    <scope>NUCLEOTIDE SEQUENCE [LARGE SCALE GENOMIC DNA]</scope>
    <source>
        <strain evidence="9">DSM 45096 / BCRC 16803 / CGMCC 4.1857 / CIP 109030 / JCM 12277 / KCTC 19219 / NBRC 100920 / 33214</strain>
    </source>
</reference>
<dbReference type="PANTHER" id="PTHR42770:SF16">
    <property type="entry name" value="AMINO ACID PERMEASE"/>
    <property type="match status" value="1"/>
</dbReference>
<gene>
    <name evidence="8" type="ORF">SAMN05414137_11034</name>
</gene>
<dbReference type="RefSeq" id="WP_075003987.1">
    <property type="nucleotide sequence ID" value="NZ_FOAZ01000010.1"/>
</dbReference>
<protein>
    <submittedName>
        <fullName evidence="8">Amino acid transporter</fullName>
    </submittedName>
</protein>
<proteinExistence type="predicted"/>
<evidence type="ECO:0000313" key="9">
    <source>
        <dbReference type="Proteomes" id="UP000183015"/>
    </source>
</evidence>
<dbReference type="STRING" id="235985.SAMN05414137_11034"/>
<dbReference type="eggNOG" id="COG0531">
    <property type="taxonomic scope" value="Bacteria"/>
</dbReference>
<evidence type="ECO:0000256" key="3">
    <source>
        <dbReference type="ARBA" id="ARBA00022692"/>
    </source>
</evidence>
<feature type="transmembrane region" description="Helical" evidence="7">
    <location>
        <begin position="491"/>
        <end position="513"/>
    </location>
</feature>
<evidence type="ECO:0000256" key="7">
    <source>
        <dbReference type="SAM" id="Phobius"/>
    </source>
</evidence>
<feature type="transmembrane region" description="Helical" evidence="7">
    <location>
        <begin position="533"/>
        <end position="554"/>
    </location>
</feature>
<name>A0A1H7RCD3_STRJI</name>
<feature type="transmembrane region" description="Helical" evidence="7">
    <location>
        <begin position="111"/>
        <end position="138"/>
    </location>
</feature>
<dbReference type="Pfam" id="PF13520">
    <property type="entry name" value="AA_permease_2"/>
    <property type="match status" value="1"/>
</dbReference>
<organism evidence="8 9">
    <name type="scientific">Streptacidiphilus jiangxiensis</name>
    <dbReference type="NCBI Taxonomy" id="235985"/>
    <lineage>
        <taxon>Bacteria</taxon>
        <taxon>Bacillati</taxon>
        <taxon>Actinomycetota</taxon>
        <taxon>Actinomycetes</taxon>
        <taxon>Kitasatosporales</taxon>
        <taxon>Streptomycetaceae</taxon>
        <taxon>Streptacidiphilus</taxon>
    </lineage>
</organism>
<feature type="transmembrane region" description="Helical" evidence="7">
    <location>
        <begin position="319"/>
        <end position="343"/>
    </location>
</feature>
<feature type="region of interest" description="Disordered" evidence="6">
    <location>
        <begin position="1"/>
        <end position="55"/>
    </location>
</feature>
<dbReference type="GO" id="GO:0022857">
    <property type="term" value="F:transmembrane transporter activity"/>
    <property type="evidence" value="ECO:0007669"/>
    <property type="project" value="InterPro"/>
</dbReference>
<feature type="transmembrane region" description="Helical" evidence="7">
    <location>
        <begin position="169"/>
        <end position="193"/>
    </location>
</feature>
<dbReference type="Proteomes" id="UP000183015">
    <property type="component" value="Unassembled WGS sequence"/>
</dbReference>
<dbReference type="GO" id="GO:0005886">
    <property type="term" value="C:plasma membrane"/>
    <property type="evidence" value="ECO:0007669"/>
    <property type="project" value="UniProtKB-SubCell"/>
</dbReference>
<evidence type="ECO:0000256" key="2">
    <source>
        <dbReference type="ARBA" id="ARBA00022475"/>
    </source>
</evidence>
<accession>A0A1H7RCD3</accession>
<feature type="transmembrane region" description="Helical" evidence="7">
    <location>
        <begin position="205"/>
        <end position="227"/>
    </location>
</feature>
<dbReference type="EMBL" id="FOAZ01000010">
    <property type="protein sequence ID" value="SEL57574.1"/>
    <property type="molecule type" value="Genomic_DNA"/>
</dbReference>
<feature type="compositionally biased region" description="Low complexity" evidence="6">
    <location>
        <begin position="11"/>
        <end position="29"/>
    </location>
</feature>
<feature type="transmembrane region" description="Helical" evidence="7">
    <location>
        <begin position="457"/>
        <end position="479"/>
    </location>
</feature>
<keyword evidence="4 7" id="KW-1133">Transmembrane helix</keyword>
<feature type="transmembrane region" description="Helical" evidence="7">
    <location>
        <begin position="424"/>
        <end position="445"/>
    </location>
</feature>
<dbReference type="InterPro" id="IPR002293">
    <property type="entry name" value="AA/rel_permease1"/>
</dbReference>
<sequence>MSTSVPPPDGPSGRSESSSSGGSESSPSGGSPGPEQPSGPGRPWGAEHYDGPGGLIGPGAHSGATIVVAPGEVSGSGSGEKGLRGNALGLFSSVAIGLASTAPAYSLAATLGLIVVGVGLQAPIITILAFIPMLLIAYAYKEMNAVDPDCGTTFTWAARAFGPRTGWMGGWGIIVADIIVMANLAQIAGSYGFQLVGHASLASSTLWTTIAGVVWIILMTFICYIGIEISAALQRVLLCVEIAMLVLFSVTALVKVYGSNAPGSSIHISGSWFNPFDVPSASALTAGILSAVFIYWGWDTAVSVNEETADKTRTPGRAAVISTVLLLLIYALVSTSAQAFAGVGDKGIGLANPDNSGDVLSGLGSAVFGSTGLGWFLSKLLIFMVLTSAAASTQTTILPTARTSFSMALHKAIPSHFGRVHPRFATPTWSTIAMGLVSIAFYVLLTRISSNVLSDSISSVGLGIAFYYGLTGFACFWYFRKVLRRSARDLWFKGILPLLGGIMLLYFFCYAAFDVYADPNYGHTSMTLPLVGKVGGVSVIGIGALVLGFVLMLIQWAVQGSWFRHPDVPVSAATEEEVAALEVRSGPEA</sequence>
<dbReference type="PANTHER" id="PTHR42770">
    <property type="entry name" value="AMINO ACID TRANSPORTER-RELATED"/>
    <property type="match status" value="1"/>
</dbReference>
<keyword evidence="2" id="KW-1003">Cell membrane</keyword>
<evidence type="ECO:0000313" key="8">
    <source>
        <dbReference type="EMBL" id="SEL57574.1"/>
    </source>
</evidence>
<feature type="transmembrane region" description="Helical" evidence="7">
    <location>
        <begin position="87"/>
        <end position="105"/>
    </location>
</feature>
<dbReference type="PIRSF" id="PIRSF006060">
    <property type="entry name" value="AA_transporter"/>
    <property type="match status" value="1"/>
</dbReference>
<feature type="transmembrane region" description="Helical" evidence="7">
    <location>
        <begin position="278"/>
        <end position="298"/>
    </location>
</feature>
<comment type="subcellular location">
    <subcellularLocation>
        <location evidence="1">Cell membrane</location>
        <topology evidence="1">Multi-pass membrane protein</topology>
    </subcellularLocation>
</comment>